<dbReference type="Proteomes" id="UP001057402">
    <property type="component" value="Chromosome 5"/>
</dbReference>
<dbReference type="EMBL" id="CM042884">
    <property type="protein sequence ID" value="KAI4370021.1"/>
    <property type="molecule type" value="Genomic_DNA"/>
</dbReference>
<evidence type="ECO:0000313" key="2">
    <source>
        <dbReference type="Proteomes" id="UP001057402"/>
    </source>
</evidence>
<sequence length="71" mass="8163">MPLLPTPLHPDIQPSSRVPFSHLFFRQLFRCRCPWHRTVPSQGQIPGFVESEGVQIHAKMSLKASYVSSRF</sequence>
<reference evidence="2" key="1">
    <citation type="journal article" date="2023" name="Front. Plant Sci.">
        <title>Chromosomal-level genome assembly of Melastoma candidum provides insights into trichome evolution.</title>
        <authorList>
            <person name="Zhong Y."/>
            <person name="Wu W."/>
            <person name="Sun C."/>
            <person name="Zou P."/>
            <person name="Liu Y."/>
            <person name="Dai S."/>
            <person name="Zhou R."/>
        </authorList>
    </citation>
    <scope>NUCLEOTIDE SEQUENCE [LARGE SCALE GENOMIC DNA]</scope>
</reference>
<proteinExistence type="predicted"/>
<gene>
    <name evidence="1" type="ORF">MLD38_018408</name>
</gene>
<name>A0ACB9QSU7_9MYRT</name>
<keyword evidence="2" id="KW-1185">Reference proteome</keyword>
<organism evidence="1 2">
    <name type="scientific">Melastoma candidum</name>
    <dbReference type="NCBI Taxonomy" id="119954"/>
    <lineage>
        <taxon>Eukaryota</taxon>
        <taxon>Viridiplantae</taxon>
        <taxon>Streptophyta</taxon>
        <taxon>Embryophyta</taxon>
        <taxon>Tracheophyta</taxon>
        <taxon>Spermatophyta</taxon>
        <taxon>Magnoliopsida</taxon>
        <taxon>eudicotyledons</taxon>
        <taxon>Gunneridae</taxon>
        <taxon>Pentapetalae</taxon>
        <taxon>rosids</taxon>
        <taxon>malvids</taxon>
        <taxon>Myrtales</taxon>
        <taxon>Melastomataceae</taxon>
        <taxon>Melastomatoideae</taxon>
        <taxon>Melastomateae</taxon>
        <taxon>Melastoma</taxon>
    </lineage>
</organism>
<accession>A0ACB9QSU7</accession>
<protein>
    <submittedName>
        <fullName evidence="1">Uncharacterized protein</fullName>
    </submittedName>
</protein>
<comment type="caution">
    <text evidence="1">The sequence shown here is derived from an EMBL/GenBank/DDBJ whole genome shotgun (WGS) entry which is preliminary data.</text>
</comment>
<evidence type="ECO:0000313" key="1">
    <source>
        <dbReference type="EMBL" id="KAI4370021.1"/>
    </source>
</evidence>